<protein>
    <recommendedName>
        <fullName evidence="1">Peptidase S74 domain-containing protein</fullName>
    </recommendedName>
</protein>
<dbReference type="Proteomes" id="UP001212841">
    <property type="component" value="Unassembled WGS sequence"/>
</dbReference>
<evidence type="ECO:0000313" key="3">
    <source>
        <dbReference type="Proteomes" id="UP001212841"/>
    </source>
</evidence>
<gene>
    <name evidence="2" type="ORF">HK097_006856</name>
</gene>
<evidence type="ECO:0000259" key="1">
    <source>
        <dbReference type="PROSITE" id="PS51688"/>
    </source>
</evidence>
<evidence type="ECO:0000313" key="2">
    <source>
        <dbReference type="EMBL" id="KAJ3052132.1"/>
    </source>
</evidence>
<dbReference type="AlphaFoldDB" id="A0AAD5X2N1"/>
<sequence length="181" mass="19790">MTNISSVIPWSNVADTSAFEVDGSSLFNGTVILSCKNQRNQMVGGYRWLNGSNSSGWNGYQGTDSAQNVAFLMGQPRMVINGGEIDIISDRKMKENIKPIENALDAIKKTPAVTFNYIGAEKKTMGFIAQDVAKVYPELVDTFIQPDDSSMLMLNQMPLIAALFAAVQQLSAQLENLKGQM</sequence>
<reference evidence="2" key="1">
    <citation type="submission" date="2020-05" db="EMBL/GenBank/DDBJ databases">
        <title>Phylogenomic resolution of chytrid fungi.</title>
        <authorList>
            <person name="Stajich J.E."/>
            <person name="Amses K."/>
            <person name="Simmons R."/>
            <person name="Seto K."/>
            <person name="Myers J."/>
            <person name="Bonds A."/>
            <person name="Quandt C.A."/>
            <person name="Barry K."/>
            <person name="Liu P."/>
            <person name="Grigoriev I."/>
            <person name="Longcore J.E."/>
            <person name="James T.Y."/>
        </authorList>
    </citation>
    <scope>NUCLEOTIDE SEQUENCE</scope>
    <source>
        <strain evidence="2">JEL0318</strain>
    </source>
</reference>
<feature type="domain" description="Peptidase S74" evidence="1">
    <location>
        <begin position="89"/>
        <end position="181"/>
    </location>
</feature>
<keyword evidence="3" id="KW-1185">Reference proteome</keyword>
<dbReference type="EMBL" id="JADGJD010000323">
    <property type="protein sequence ID" value="KAJ3052132.1"/>
    <property type="molecule type" value="Genomic_DNA"/>
</dbReference>
<organism evidence="2 3">
    <name type="scientific">Rhizophlyctis rosea</name>
    <dbReference type="NCBI Taxonomy" id="64517"/>
    <lineage>
        <taxon>Eukaryota</taxon>
        <taxon>Fungi</taxon>
        <taxon>Fungi incertae sedis</taxon>
        <taxon>Chytridiomycota</taxon>
        <taxon>Chytridiomycota incertae sedis</taxon>
        <taxon>Chytridiomycetes</taxon>
        <taxon>Rhizophlyctidales</taxon>
        <taxon>Rhizophlyctidaceae</taxon>
        <taxon>Rhizophlyctis</taxon>
    </lineage>
</organism>
<name>A0AAD5X2N1_9FUNG</name>
<proteinExistence type="predicted"/>
<comment type="caution">
    <text evidence="2">The sequence shown here is derived from an EMBL/GenBank/DDBJ whole genome shotgun (WGS) entry which is preliminary data.</text>
</comment>
<accession>A0AAD5X2N1</accession>
<dbReference type="PROSITE" id="PS51688">
    <property type="entry name" value="ICA"/>
    <property type="match status" value="1"/>
</dbReference>
<dbReference type="Pfam" id="PF13884">
    <property type="entry name" value="Peptidase_S74"/>
    <property type="match status" value="1"/>
</dbReference>
<dbReference type="InterPro" id="IPR030392">
    <property type="entry name" value="S74_ICA"/>
</dbReference>